<keyword evidence="1" id="KW-0732">Signal</keyword>
<dbReference type="RefSeq" id="WP_111596440.1">
    <property type="nucleotide sequence ID" value="NZ_QLLL01000002.1"/>
</dbReference>
<evidence type="ECO:0000256" key="1">
    <source>
        <dbReference type="SAM" id="SignalP"/>
    </source>
</evidence>
<dbReference type="PANTHER" id="PTHR32060">
    <property type="entry name" value="TAIL-SPECIFIC PROTEASE"/>
    <property type="match status" value="1"/>
</dbReference>
<dbReference type="Gene3D" id="3.90.226.10">
    <property type="entry name" value="2-enoyl-CoA Hydratase, Chain A, domain 1"/>
    <property type="match status" value="1"/>
</dbReference>
<protein>
    <submittedName>
        <fullName evidence="3">Peptidase S41-like protein</fullName>
    </submittedName>
</protein>
<feature type="domain" description="Tail specific protease" evidence="2">
    <location>
        <begin position="266"/>
        <end position="470"/>
    </location>
</feature>
<evidence type="ECO:0000313" key="3">
    <source>
        <dbReference type="EMBL" id="RAJ08275.1"/>
    </source>
</evidence>
<proteinExistence type="predicted"/>
<evidence type="ECO:0000259" key="2">
    <source>
        <dbReference type="Pfam" id="PF03572"/>
    </source>
</evidence>
<dbReference type="InterPro" id="IPR029045">
    <property type="entry name" value="ClpP/crotonase-like_dom_sf"/>
</dbReference>
<keyword evidence="4" id="KW-1185">Reference proteome</keyword>
<dbReference type="OrthoDB" id="5480566at2"/>
<dbReference type="EMBL" id="QLLL01000002">
    <property type="protein sequence ID" value="RAJ08275.1"/>
    <property type="molecule type" value="Genomic_DNA"/>
</dbReference>
<dbReference type="Proteomes" id="UP000249547">
    <property type="component" value="Unassembled WGS sequence"/>
</dbReference>
<accession>A0A327QWE6</accession>
<dbReference type="InterPro" id="IPR005151">
    <property type="entry name" value="Tail-specific_protease"/>
</dbReference>
<evidence type="ECO:0000313" key="4">
    <source>
        <dbReference type="Proteomes" id="UP000249547"/>
    </source>
</evidence>
<reference evidence="3 4" key="1">
    <citation type="submission" date="2018-06" db="EMBL/GenBank/DDBJ databases">
        <title>Genomic Encyclopedia of Archaeal and Bacterial Type Strains, Phase II (KMG-II): from individual species to whole genera.</title>
        <authorList>
            <person name="Goeker M."/>
        </authorList>
    </citation>
    <scope>NUCLEOTIDE SEQUENCE [LARGE SCALE GENOMIC DNA]</scope>
    <source>
        <strain evidence="3 4">DSM 23857</strain>
    </source>
</reference>
<dbReference type="SUPFAM" id="SSF52096">
    <property type="entry name" value="ClpP/crotonase"/>
    <property type="match status" value="1"/>
</dbReference>
<dbReference type="Pfam" id="PF03572">
    <property type="entry name" value="Peptidase_S41"/>
    <property type="match status" value="1"/>
</dbReference>
<sequence>MNVHYQHKGKRYKFSLLAVMLSISLSLQAQLQPKPPLLPVKSMQSDLDILWSAIHDMHPAFGLYTAADSLRYMYETTRAQLNQPITEDAFIATIYPFISALKCGHTQIKHSKHYKRPSQALPSLPFKVLVQNNRAFITYHQIATVQTGDEIISINNTPTKDIIKHGSDLYAADGNNITFKELFLSEYDGFEDACNKYYHWQPPYTMVVKTPKGNQHTIIVDTVPANTPPADPIPIVDNYKDWQVDTTTGYLPLRFQQNGNTAWFEVHSYQYNDTLIYAKAFEEIRRKGTKNLIIDLRHNTGGDIRIAAKLLTYVADRNFQMVGDLWARIANPARTPFDQYLDPERTRSFKLSFIPTGQVKDGHYKMDFQQGFTNLLAQQHIDQTDHYGGNLVVFIDGATFSSGAHTAAAIRQYCPRAFFIGRETHGGAEGCSGGNMQVLTLPNTKVAVDFPMLRVVSVLQKPVYGHGVMPNRTVNYTPWDVVSNRDADITEALHVFASQARIKP</sequence>
<feature type="signal peptide" evidence="1">
    <location>
        <begin position="1"/>
        <end position="29"/>
    </location>
</feature>
<comment type="caution">
    <text evidence="3">The sequence shown here is derived from an EMBL/GenBank/DDBJ whole genome shotgun (WGS) entry which is preliminary data.</text>
</comment>
<feature type="chain" id="PRO_5016368405" evidence="1">
    <location>
        <begin position="30"/>
        <end position="504"/>
    </location>
</feature>
<dbReference type="AlphaFoldDB" id="A0A327QWE6"/>
<dbReference type="GO" id="GO:0008236">
    <property type="term" value="F:serine-type peptidase activity"/>
    <property type="evidence" value="ECO:0007669"/>
    <property type="project" value="InterPro"/>
</dbReference>
<dbReference type="PANTHER" id="PTHR32060:SF22">
    <property type="entry name" value="CARBOXYL-TERMINAL-PROCESSING PEPTIDASE 3, CHLOROPLASTIC"/>
    <property type="match status" value="1"/>
</dbReference>
<dbReference type="GO" id="GO:0004175">
    <property type="term" value="F:endopeptidase activity"/>
    <property type="evidence" value="ECO:0007669"/>
    <property type="project" value="TreeGrafter"/>
</dbReference>
<gene>
    <name evidence="3" type="ORF">LX64_00922</name>
</gene>
<organism evidence="3 4">
    <name type="scientific">Chitinophaga skermanii</name>
    <dbReference type="NCBI Taxonomy" id="331697"/>
    <lineage>
        <taxon>Bacteria</taxon>
        <taxon>Pseudomonadati</taxon>
        <taxon>Bacteroidota</taxon>
        <taxon>Chitinophagia</taxon>
        <taxon>Chitinophagales</taxon>
        <taxon>Chitinophagaceae</taxon>
        <taxon>Chitinophaga</taxon>
    </lineage>
</organism>
<name>A0A327QWE6_9BACT</name>
<dbReference type="GO" id="GO:0006508">
    <property type="term" value="P:proteolysis"/>
    <property type="evidence" value="ECO:0007669"/>
    <property type="project" value="InterPro"/>
</dbReference>